<proteinExistence type="predicted"/>
<name>A0ABR0AF43_9CRUS</name>
<dbReference type="EMBL" id="JAOYFB010000037">
    <property type="protein sequence ID" value="KAK4023608.1"/>
    <property type="molecule type" value="Genomic_DNA"/>
</dbReference>
<accession>A0ABR0AF43</accession>
<gene>
    <name evidence="1" type="ORF">OUZ56_009008</name>
</gene>
<reference evidence="1 2" key="1">
    <citation type="journal article" date="2023" name="Nucleic Acids Res.">
        <title>The hologenome of Daphnia magna reveals possible DNA methylation and microbiome-mediated evolution of the host genome.</title>
        <authorList>
            <person name="Chaturvedi A."/>
            <person name="Li X."/>
            <person name="Dhandapani V."/>
            <person name="Marshall H."/>
            <person name="Kissane S."/>
            <person name="Cuenca-Cambronero M."/>
            <person name="Asole G."/>
            <person name="Calvet F."/>
            <person name="Ruiz-Romero M."/>
            <person name="Marangio P."/>
            <person name="Guigo R."/>
            <person name="Rago D."/>
            <person name="Mirbahai L."/>
            <person name="Eastwood N."/>
            <person name="Colbourne J.K."/>
            <person name="Zhou J."/>
            <person name="Mallon E."/>
            <person name="Orsini L."/>
        </authorList>
    </citation>
    <scope>NUCLEOTIDE SEQUENCE [LARGE SCALE GENOMIC DNA]</scope>
    <source>
        <strain evidence="1">LRV0_1</strain>
    </source>
</reference>
<sequence>MADYCNDVIDEFLEDIGNLTDNFDDLSTGSDNELRAENRRAKKRRLKPRSDYSLFERFTYYVFSPVYSFWDMSVAKKNSLNKFKSPPKKSPIKKIKKSSRNWSEEERFVLRTFINKYNKEERATTVYQILQLELGISV</sequence>
<organism evidence="1 2">
    <name type="scientific">Daphnia magna</name>
    <dbReference type="NCBI Taxonomy" id="35525"/>
    <lineage>
        <taxon>Eukaryota</taxon>
        <taxon>Metazoa</taxon>
        <taxon>Ecdysozoa</taxon>
        <taxon>Arthropoda</taxon>
        <taxon>Crustacea</taxon>
        <taxon>Branchiopoda</taxon>
        <taxon>Diplostraca</taxon>
        <taxon>Cladocera</taxon>
        <taxon>Anomopoda</taxon>
        <taxon>Daphniidae</taxon>
        <taxon>Daphnia</taxon>
    </lineage>
</organism>
<evidence type="ECO:0000313" key="1">
    <source>
        <dbReference type="EMBL" id="KAK4023608.1"/>
    </source>
</evidence>
<keyword evidence="2" id="KW-1185">Reference proteome</keyword>
<comment type="caution">
    <text evidence="1">The sequence shown here is derived from an EMBL/GenBank/DDBJ whole genome shotgun (WGS) entry which is preliminary data.</text>
</comment>
<evidence type="ECO:0000313" key="2">
    <source>
        <dbReference type="Proteomes" id="UP001234178"/>
    </source>
</evidence>
<protein>
    <submittedName>
        <fullName evidence="1">Uncharacterized protein</fullName>
    </submittedName>
</protein>
<dbReference type="Proteomes" id="UP001234178">
    <property type="component" value="Unassembled WGS sequence"/>
</dbReference>